<dbReference type="InterPro" id="IPR043133">
    <property type="entry name" value="GTP-CH-I_C/QueF"/>
</dbReference>
<keyword evidence="5" id="KW-0342">GTP-binding</keyword>
<comment type="caution">
    <text evidence="7">The sequence shown here is derived from an EMBL/GenBank/DDBJ whole genome shotgun (WGS) entry which is preliminary data.</text>
</comment>
<name>A0ABT1SPB6_9FIRM</name>
<comment type="catalytic activity">
    <reaction evidence="1 5">
        <text>GTP + H2O = 7,8-dihydroneopterin 3'-triphosphate + formate + H(+)</text>
        <dbReference type="Rhea" id="RHEA:17473"/>
        <dbReference type="ChEBI" id="CHEBI:15377"/>
        <dbReference type="ChEBI" id="CHEBI:15378"/>
        <dbReference type="ChEBI" id="CHEBI:15740"/>
        <dbReference type="ChEBI" id="CHEBI:37565"/>
        <dbReference type="ChEBI" id="CHEBI:58462"/>
        <dbReference type="EC" id="3.5.4.16"/>
    </reaction>
</comment>
<keyword evidence="5" id="KW-0479">Metal-binding</keyword>
<sequence>MVENEKAVAAMRQFLEALGLDLTALGMEKTPHRVAETFARFFSGLQENPDDEWNNPIVTQSKGLVSVRNIRFHSLCEHHLLPFFGTVHIVYYPKANRIAGFGHFVRAVDILARRPQLQERMTEELCQSIVRGLDPEGVLIVVKATHLCLTMRDQLAIDSNIMTTATAGCLTAGTDAYKEAWKLVMEEKQDG</sequence>
<dbReference type="NCBIfam" id="NF006826">
    <property type="entry name" value="PRK09347.1-3"/>
    <property type="match status" value="1"/>
</dbReference>
<keyword evidence="4 5" id="KW-0378">Hydrolase</keyword>
<comment type="pathway">
    <text evidence="2 5">Cofactor biosynthesis; 7,8-dihydroneopterin triphosphate biosynthesis; 7,8-dihydroneopterin triphosphate from GTP: step 1/1.</text>
</comment>
<dbReference type="Gene3D" id="1.10.286.10">
    <property type="match status" value="1"/>
</dbReference>
<dbReference type="EC" id="3.5.4.16" evidence="5"/>
<dbReference type="Proteomes" id="UP001206692">
    <property type="component" value="Unassembled WGS sequence"/>
</dbReference>
<dbReference type="InterPro" id="IPR020602">
    <property type="entry name" value="GTP_CycHdrlase_I_dom"/>
</dbReference>
<dbReference type="PROSITE" id="PS00859">
    <property type="entry name" value="GTP_CYCLOHYDROL_1_1"/>
    <property type="match status" value="1"/>
</dbReference>
<dbReference type="RefSeq" id="WP_072272086.1">
    <property type="nucleotide sequence ID" value="NZ_JAJCIO010000001.1"/>
</dbReference>
<evidence type="ECO:0000256" key="5">
    <source>
        <dbReference type="HAMAP-Rule" id="MF_00223"/>
    </source>
</evidence>
<comment type="subunit">
    <text evidence="5">Homopolymer.</text>
</comment>
<evidence type="ECO:0000256" key="4">
    <source>
        <dbReference type="ARBA" id="ARBA00022801"/>
    </source>
</evidence>
<feature type="binding site" evidence="5">
    <location>
        <position position="76"/>
    </location>
    <ligand>
        <name>Zn(2+)</name>
        <dbReference type="ChEBI" id="CHEBI:29105"/>
    </ligand>
</feature>
<feature type="domain" description="GTP cyclohydrolase I" evidence="6">
    <location>
        <begin position="9"/>
        <end position="182"/>
    </location>
</feature>
<dbReference type="SUPFAM" id="SSF55620">
    <property type="entry name" value="Tetrahydrobiopterin biosynthesis enzymes-like"/>
    <property type="match status" value="1"/>
</dbReference>
<dbReference type="InterPro" id="IPR043134">
    <property type="entry name" value="GTP-CH-I_N"/>
</dbReference>
<proteinExistence type="inferred from homology"/>
<dbReference type="Pfam" id="PF01227">
    <property type="entry name" value="GTP_cyclohydroI"/>
    <property type="match status" value="1"/>
</dbReference>
<protein>
    <recommendedName>
        <fullName evidence="5">GTP cyclohydrolase 1</fullName>
        <ecNumber evidence="5">3.5.4.16</ecNumber>
    </recommendedName>
    <alternativeName>
        <fullName evidence="5">GTP cyclohydrolase I</fullName>
        <shortName evidence="5">GTP-CH-I</shortName>
    </alternativeName>
</protein>
<keyword evidence="8" id="KW-1185">Reference proteome</keyword>
<feature type="binding site" evidence="5">
    <location>
        <position position="148"/>
    </location>
    <ligand>
        <name>Zn(2+)</name>
        <dbReference type="ChEBI" id="CHEBI:29105"/>
    </ligand>
</feature>
<dbReference type="PANTHER" id="PTHR11109:SF7">
    <property type="entry name" value="GTP CYCLOHYDROLASE 1"/>
    <property type="match status" value="1"/>
</dbReference>
<keyword evidence="3 5" id="KW-0554">One-carbon metabolism</keyword>
<evidence type="ECO:0000256" key="2">
    <source>
        <dbReference type="ARBA" id="ARBA00005080"/>
    </source>
</evidence>
<feature type="binding site" evidence="5">
    <location>
        <position position="79"/>
    </location>
    <ligand>
        <name>Zn(2+)</name>
        <dbReference type="ChEBI" id="CHEBI:29105"/>
    </ligand>
</feature>
<dbReference type="PROSITE" id="PS00860">
    <property type="entry name" value="GTP_CYCLOHYDROL_1_2"/>
    <property type="match status" value="1"/>
</dbReference>
<dbReference type="InterPro" id="IPR018234">
    <property type="entry name" value="GTP_CycHdrlase_I_CS"/>
</dbReference>
<comment type="similarity">
    <text evidence="5">Belongs to the GTP cyclohydrolase I family.</text>
</comment>
<dbReference type="InterPro" id="IPR001474">
    <property type="entry name" value="GTP_CycHdrlase_I"/>
</dbReference>
<accession>A0ABT1SPB6</accession>
<evidence type="ECO:0000313" key="8">
    <source>
        <dbReference type="Proteomes" id="UP001206692"/>
    </source>
</evidence>
<reference evidence="7 8" key="1">
    <citation type="submission" date="2022-06" db="EMBL/GenBank/DDBJ databases">
        <title>Isolation of gut microbiota from human fecal samples.</title>
        <authorList>
            <person name="Pamer E.G."/>
            <person name="Barat B."/>
            <person name="Waligurski E."/>
            <person name="Medina S."/>
            <person name="Paddock L."/>
            <person name="Mostad J."/>
        </authorList>
    </citation>
    <scope>NUCLEOTIDE SEQUENCE [LARGE SCALE GENOMIC DNA]</scope>
    <source>
        <strain evidence="7 8">DFI.1.1</strain>
    </source>
</reference>
<evidence type="ECO:0000259" key="6">
    <source>
        <dbReference type="Pfam" id="PF01227"/>
    </source>
</evidence>
<dbReference type="Gene3D" id="3.30.1130.10">
    <property type="match status" value="1"/>
</dbReference>
<dbReference type="PANTHER" id="PTHR11109">
    <property type="entry name" value="GTP CYCLOHYDROLASE I"/>
    <property type="match status" value="1"/>
</dbReference>
<evidence type="ECO:0000313" key="7">
    <source>
        <dbReference type="EMBL" id="MCQ5341711.1"/>
    </source>
</evidence>
<gene>
    <name evidence="5" type="primary">folE</name>
    <name evidence="7" type="ORF">NE675_01490</name>
</gene>
<evidence type="ECO:0000256" key="3">
    <source>
        <dbReference type="ARBA" id="ARBA00022563"/>
    </source>
</evidence>
<keyword evidence="5" id="KW-0547">Nucleotide-binding</keyword>
<evidence type="ECO:0000256" key="1">
    <source>
        <dbReference type="ARBA" id="ARBA00001052"/>
    </source>
</evidence>
<keyword evidence="5" id="KW-0862">Zinc</keyword>
<organism evidence="7 8">
    <name type="scientific">Megasphaera massiliensis</name>
    <dbReference type="NCBI Taxonomy" id="1232428"/>
    <lineage>
        <taxon>Bacteria</taxon>
        <taxon>Bacillati</taxon>
        <taxon>Bacillota</taxon>
        <taxon>Negativicutes</taxon>
        <taxon>Veillonellales</taxon>
        <taxon>Veillonellaceae</taxon>
        <taxon>Megasphaera</taxon>
    </lineage>
</organism>
<dbReference type="HAMAP" id="MF_00223">
    <property type="entry name" value="FolE"/>
    <property type="match status" value="1"/>
</dbReference>
<dbReference type="EMBL" id="JANGEW010000001">
    <property type="protein sequence ID" value="MCQ5341711.1"/>
    <property type="molecule type" value="Genomic_DNA"/>
</dbReference>